<evidence type="ECO:0000259" key="2">
    <source>
        <dbReference type="PROSITE" id="PS51644"/>
    </source>
</evidence>
<dbReference type="PROSITE" id="PS51644">
    <property type="entry name" value="HTH_OST"/>
    <property type="match status" value="1"/>
</dbReference>
<feature type="region of interest" description="Disordered" evidence="1">
    <location>
        <begin position="152"/>
        <end position="176"/>
    </location>
</feature>
<dbReference type="InterPro" id="IPR025605">
    <property type="entry name" value="OST-HTH/LOTUS_dom"/>
</dbReference>
<dbReference type="EMBL" id="DXFD01000076">
    <property type="protein sequence ID" value="HIX47017.1"/>
    <property type="molecule type" value="Genomic_DNA"/>
</dbReference>
<dbReference type="CDD" id="cd10146">
    <property type="entry name" value="LabA_like_C"/>
    <property type="match status" value="1"/>
</dbReference>
<dbReference type="InterPro" id="IPR021139">
    <property type="entry name" value="NYN"/>
</dbReference>
<gene>
    <name evidence="3" type="ORF">H9737_04935</name>
</gene>
<dbReference type="InterPro" id="IPR041966">
    <property type="entry name" value="LOTUS-like"/>
</dbReference>
<dbReference type="PANTHER" id="PTHR35811:SF1">
    <property type="entry name" value="HTH OST-TYPE DOMAIN-CONTAINING PROTEIN"/>
    <property type="match status" value="1"/>
</dbReference>
<reference evidence="3" key="2">
    <citation type="submission" date="2021-04" db="EMBL/GenBank/DDBJ databases">
        <authorList>
            <person name="Gilroy R."/>
        </authorList>
    </citation>
    <scope>NUCLEOTIDE SEQUENCE</scope>
    <source>
        <strain evidence="3">26628</strain>
    </source>
</reference>
<dbReference type="Gene3D" id="3.30.420.610">
    <property type="entry name" value="LOTUS domain-like"/>
    <property type="match status" value="1"/>
</dbReference>
<accession>A0A9D2AQX7</accession>
<dbReference type="Gene3D" id="3.40.50.1010">
    <property type="entry name" value="5'-nuclease"/>
    <property type="match status" value="1"/>
</dbReference>
<sequence>MEANMEKVTNVAVLIDAENVGAQNAKQIFDEASNYGNVMVKRIFADWSKTSVRAWKEEVNRYSMTAVQQFEVQARKNTTDICLIIQALLILFEKDVDVFCIAAGDSDYTRLVRELRERDKTVIGLGGRNVNQSYVNAFNEFIYLDGGEEAKPSKKKERTKGGKPVPAAAAHPAAAPQEEILDNKRKSDLHNIIDRMLDNSGKAFFAQISSEMKQKYSDFIPKNFGCNSFKKMMEKLTPYLKKYSIGTEADGTTMYLYRKKQ</sequence>
<organism evidence="3 4">
    <name type="scientific">Candidatus Borkfalkia faecigallinarum</name>
    <dbReference type="NCBI Taxonomy" id="2838509"/>
    <lineage>
        <taxon>Bacteria</taxon>
        <taxon>Bacillati</taxon>
        <taxon>Bacillota</taxon>
        <taxon>Clostridia</taxon>
        <taxon>Christensenellales</taxon>
        <taxon>Christensenellaceae</taxon>
        <taxon>Candidatus Borkfalkia</taxon>
    </lineage>
</organism>
<feature type="compositionally biased region" description="Low complexity" evidence="1">
    <location>
        <begin position="164"/>
        <end position="176"/>
    </location>
</feature>
<dbReference type="AlphaFoldDB" id="A0A9D2AQX7"/>
<evidence type="ECO:0000256" key="1">
    <source>
        <dbReference type="SAM" id="MobiDB-lite"/>
    </source>
</evidence>
<dbReference type="CDD" id="cd11297">
    <property type="entry name" value="PIN_LabA-like_N_1"/>
    <property type="match status" value="1"/>
</dbReference>
<dbReference type="PANTHER" id="PTHR35811">
    <property type="entry name" value="SLR1870 PROTEIN"/>
    <property type="match status" value="1"/>
</dbReference>
<reference evidence="3" key="1">
    <citation type="journal article" date="2021" name="PeerJ">
        <title>Extensive microbial diversity within the chicken gut microbiome revealed by metagenomics and culture.</title>
        <authorList>
            <person name="Gilroy R."/>
            <person name="Ravi A."/>
            <person name="Getino M."/>
            <person name="Pursley I."/>
            <person name="Horton D.L."/>
            <person name="Alikhan N.F."/>
            <person name="Baker D."/>
            <person name="Gharbi K."/>
            <person name="Hall N."/>
            <person name="Watson M."/>
            <person name="Adriaenssens E.M."/>
            <person name="Foster-Nyarko E."/>
            <person name="Jarju S."/>
            <person name="Secka A."/>
            <person name="Antonio M."/>
            <person name="Oren A."/>
            <person name="Chaudhuri R.R."/>
            <person name="La Ragione R."/>
            <person name="Hildebrand F."/>
            <person name="Pallen M.J."/>
        </authorList>
    </citation>
    <scope>NUCLEOTIDE SEQUENCE</scope>
    <source>
        <strain evidence="3">26628</strain>
    </source>
</reference>
<dbReference type="Proteomes" id="UP000824249">
    <property type="component" value="Unassembled WGS sequence"/>
</dbReference>
<feature type="domain" description="HTH OST-type" evidence="2">
    <location>
        <begin position="181"/>
        <end position="260"/>
    </location>
</feature>
<evidence type="ECO:0000313" key="3">
    <source>
        <dbReference type="EMBL" id="HIX47017.1"/>
    </source>
</evidence>
<protein>
    <submittedName>
        <fullName evidence="3">NYN domain-containing protein</fullName>
    </submittedName>
</protein>
<name>A0A9D2AQX7_9FIRM</name>
<comment type="caution">
    <text evidence="3">The sequence shown here is derived from an EMBL/GenBank/DDBJ whole genome shotgun (WGS) entry which is preliminary data.</text>
</comment>
<dbReference type="GO" id="GO:0004540">
    <property type="term" value="F:RNA nuclease activity"/>
    <property type="evidence" value="ECO:0007669"/>
    <property type="project" value="InterPro"/>
</dbReference>
<proteinExistence type="predicted"/>
<dbReference type="Pfam" id="PF01936">
    <property type="entry name" value="NYN"/>
    <property type="match status" value="1"/>
</dbReference>
<evidence type="ECO:0000313" key="4">
    <source>
        <dbReference type="Proteomes" id="UP000824249"/>
    </source>
</evidence>
<dbReference type="Pfam" id="PF12872">
    <property type="entry name" value="OST-HTH"/>
    <property type="match status" value="1"/>
</dbReference>